<gene>
    <name evidence="1" type="ORF">GCM10009545_38590</name>
    <name evidence="2" type="ORF">GCM10011581_16970</name>
</gene>
<name>A0A917JPF4_9PSEU</name>
<evidence type="ECO:0000313" key="4">
    <source>
        <dbReference type="Proteomes" id="UP001500220"/>
    </source>
</evidence>
<dbReference type="Proteomes" id="UP001500220">
    <property type="component" value="Unassembled WGS sequence"/>
</dbReference>
<dbReference type="AlphaFoldDB" id="A0A917JPF4"/>
<reference evidence="1" key="1">
    <citation type="journal article" date="2014" name="Int. J. Syst. Evol. Microbiol.">
        <title>Complete genome of a new Firmicutes species belonging to the dominant human colonic microbiota ('Ruminococcus bicirculans') reveals two chromosomes and a selective capacity to utilize plant glucans.</title>
        <authorList>
            <consortium name="NISC Comparative Sequencing Program"/>
            <person name="Wegmann U."/>
            <person name="Louis P."/>
            <person name="Goesmann A."/>
            <person name="Henrissat B."/>
            <person name="Duncan S.H."/>
            <person name="Flint H.J."/>
        </authorList>
    </citation>
    <scope>NUCLEOTIDE SEQUENCE</scope>
    <source>
        <strain evidence="1">JCM 10664</strain>
    </source>
</reference>
<reference evidence="1" key="5">
    <citation type="submission" date="2023-12" db="EMBL/GenBank/DDBJ databases">
        <authorList>
            <person name="Sun Q."/>
            <person name="Inoue M."/>
        </authorList>
    </citation>
    <scope>NUCLEOTIDE SEQUENCE</scope>
    <source>
        <strain evidence="1">JCM 10664</strain>
    </source>
</reference>
<evidence type="ECO:0000313" key="2">
    <source>
        <dbReference type="EMBL" id="GGI80324.1"/>
    </source>
</evidence>
<proteinExistence type="predicted"/>
<reference evidence="2" key="4">
    <citation type="submission" date="2020-09" db="EMBL/GenBank/DDBJ databases">
        <authorList>
            <person name="Sun Q."/>
            <person name="Zhou Y."/>
        </authorList>
    </citation>
    <scope>NUCLEOTIDE SEQUENCE</scope>
    <source>
        <strain evidence="2">CGMCC 4.7206</strain>
    </source>
</reference>
<dbReference type="Proteomes" id="UP000597989">
    <property type="component" value="Unassembled WGS sequence"/>
</dbReference>
<dbReference type="RefSeq" id="WP_188986741.1">
    <property type="nucleotide sequence ID" value="NZ_BAAAHC010000015.1"/>
</dbReference>
<dbReference type="EMBL" id="BMMT01000004">
    <property type="protein sequence ID" value="GGI80324.1"/>
    <property type="molecule type" value="Genomic_DNA"/>
</dbReference>
<evidence type="ECO:0000313" key="1">
    <source>
        <dbReference type="EMBL" id="GAA0532393.1"/>
    </source>
</evidence>
<reference evidence="2 3" key="2">
    <citation type="journal article" date="2014" name="Int. J. Syst. Evol. Microbiol.">
        <title>Complete genome sequence of Corynebacterium casei LMG S-19264T (=DSM 44701T), isolated from a smear-ripened cheese.</title>
        <authorList>
            <consortium name="US DOE Joint Genome Institute (JGI-PGF)"/>
            <person name="Walter F."/>
            <person name="Albersmeier A."/>
            <person name="Kalinowski J."/>
            <person name="Ruckert C."/>
        </authorList>
    </citation>
    <scope>NUCLEOTIDE SEQUENCE [LARGE SCALE GENOMIC DNA]</scope>
    <source>
        <strain evidence="2 3">CGMCC 4.7206</strain>
    </source>
</reference>
<sequence>MNAFQSRPTAEQISALPGELRVHAVAVPRDDSIAEMVSWFRSERTKGGAELAGFHIAEHPVFDWFASRRQLNDQALMSAVLTRPAVRESLPQFHITDPLTYNPHTGRSPRGWSQVWPLQLPGEWATYLDAGGVYTRPDELAPADRNARSSAALNTARRAYTALVGDRYHPAITVYRTSDPWCAWFPGLLNGTWIIYDLDQRLMWLLAITDTD</sequence>
<comment type="caution">
    <text evidence="2">The sequence shown here is derived from an EMBL/GenBank/DDBJ whole genome shotgun (WGS) entry which is preliminary data.</text>
</comment>
<reference evidence="4" key="3">
    <citation type="journal article" date="2019" name="Int. J. Syst. Evol. Microbiol.">
        <title>The Global Catalogue of Microorganisms (GCM) 10K type strain sequencing project: providing services to taxonomists for standard genome sequencing and annotation.</title>
        <authorList>
            <consortium name="The Broad Institute Genomics Platform"/>
            <consortium name="The Broad Institute Genome Sequencing Center for Infectious Disease"/>
            <person name="Wu L."/>
            <person name="Ma J."/>
        </authorList>
    </citation>
    <scope>NUCLEOTIDE SEQUENCE [LARGE SCALE GENOMIC DNA]</scope>
    <source>
        <strain evidence="4">JCM 10664</strain>
    </source>
</reference>
<accession>A0A917JPF4</accession>
<protein>
    <submittedName>
        <fullName evidence="2">Uncharacterized protein</fullName>
    </submittedName>
</protein>
<keyword evidence="4" id="KW-1185">Reference proteome</keyword>
<evidence type="ECO:0000313" key="3">
    <source>
        <dbReference type="Proteomes" id="UP000597989"/>
    </source>
</evidence>
<dbReference type="EMBL" id="BAAAHC010000015">
    <property type="protein sequence ID" value="GAA0532393.1"/>
    <property type="molecule type" value="Genomic_DNA"/>
</dbReference>
<organism evidence="2 3">
    <name type="scientific">Saccharopolyspora thermophila</name>
    <dbReference type="NCBI Taxonomy" id="89367"/>
    <lineage>
        <taxon>Bacteria</taxon>
        <taxon>Bacillati</taxon>
        <taxon>Actinomycetota</taxon>
        <taxon>Actinomycetes</taxon>
        <taxon>Pseudonocardiales</taxon>
        <taxon>Pseudonocardiaceae</taxon>
        <taxon>Saccharopolyspora</taxon>
    </lineage>
</organism>